<keyword evidence="1" id="KW-0378">Hydrolase</keyword>
<evidence type="ECO:0000313" key="5">
    <source>
        <dbReference type="Proteomes" id="UP001185863"/>
    </source>
</evidence>
<dbReference type="EMBL" id="JAWLUP010000039">
    <property type="protein sequence ID" value="MDV7266099.1"/>
    <property type="molecule type" value="Genomic_DNA"/>
</dbReference>
<accession>A0AAE4V1D4</accession>
<name>A0AAE4V1D4_9NOCA</name>
<proteinExistence type="predicted"/>
<dbReference type="Pfam" id="PF00271">
    <property type="entry name" value="Helicase_C"/>
    <property type="match status" value="1"/>
</dbReference>
<dbReference type="InterPro" id="IPR001650">
    <property type="entry name" value="Helicase_C-like"/>
</dbReference>
<feature type="domain" description="Helicase ATP-binding" evidence="2">
    <location>
        <begin position="173"/>
        <end position="319"/>
    </location>
</feature>
<dbReference type="GO" id="GO:0016787">
    <property type="term" value="F:hydrolase activity"/>
    <property type="evidence" value="ECO:0007669"/>
    <property type="project" value="UniProtKB-KW"/>
</dbReference>
<dbReference type="Proteomes" id="UP001185863">
    <property type="component" value="Unassembled WGS sequence"/>
</dbReference>
<dbReference type="SMART" id="SM00490">
    <property type="entry name" value="HELICc"/>
    <property type="match status" value="1"/>
</dbReference>
<evidence type="ECO:0000313" key="4">
    <source>
        <dbReference type="EMBL" id="MDV7266099.1"/>
    </source>
</evidence>
<dbReference type="InterPro" id="IPR014001">
    <property type="entry name" value="Helicase_ATP-bd"/>
</dbReference>
<protein>
    <submittedName>
        <fullName evidence="4">Protein DpdE</fullName>
    </submittedName>
</protein>
<dbReference type="AlphaFoldDB" id="A0AAE4V1D4"/>
<dbReference type="SUPFAM" id="SSF52540">
    <property type="entry name" value="P-loop containing nucleoside triphosphate hydrolases"/>
    <property type="match status" value="2"/>
</dbReference>
<dbReference type="NCBIfam" id="NF041062">
    <property type="entry name" value="DpdE"/>
    <property type="match status" value="1"/>
</dbReference>
<dbReference type="Gene3D" id="3.40.50.10810">
    <property type="entry name" value="Tandem AAA-ATPase domain"/>
    <property type="match status" value="1"/>
</dbReference>
<gene>
    <name evidence="4" type="primary">dpdE</name>
    <name evidence="4" type="ORF">R4315_16340</name>
</gene>
<dbReference type="Gene3D" id="3.40.50.300">
    <property type="entry name" value="P-loop containing nucleotide triphosphate hydrolases"/>
    <property type="match status" value="1"/>
</dbReference>
<dbReference type="InterPro" id="IPR038718">
    <property type="entry name" value="SNF2-like_sf"/>
</dbReference>
<reference evidence="4" key="1">
    <citation type="submission" date="2023-10" db="EMBL/GenBank/DDBJ databases">
        <title>Development of a sustainable strategy for remediation of hydrocarbon-contaminated territories based on the waste exchange concept.</title>
        <authorList>
            <person name="Krivoruchko A."/>
        </authorList>
    </citation>
    <scope>NUCLEOTIDE SEQUENCE</scope>
    <source>
        <strain evidence="4">IEGM 68</strain>
    </source>
</reference>
<dbReference type="InterPro" id="IPR027417">
    <property type="entry name" value="P-loop_NTPase"/>
</dbReference>
<dbReference type="InterPro" id="IPR049730">
    <property type="entry name" value="SNF2/RAD54-like_C"/>
</dbReference>
<organism evidence="4 5">
    <name type="scientific">Rhodococcus oxybenzonivorans</name>
    <dbReference type="NCBI Taxonomy" id="1990687"/>
    <lineage>
        <taxon>Bacteria</taxon>
        <taxon>Bacillati</taxon>
        <taxon>Actinomycetota</taxon>
        <taxon>Actinomycetes</taxon>
        <taxon>Mycobacteriales</taxon>
        <taxon>Nocardiaceae</taxon>
        <taxon>Rhodococcus</taxon>
    </lineage>
</organism>
<dbReference type="CDD" id="cd18793">
    <property type="entry name" value="SF2_C_SNF"/>
    <property type="match status" value="1"/>
</dbReference>
<feature type="domain" description="Helicase C-terminal" evidence="3">
    <location>
        <begin position="563"/>
        <end position="730"/>
    </location>
</feature>
<sequence length="1099" mass="122927">MDRHGTDLPEGCFVDFPDAPGLGKISSVGDGHSICIDFFESIAQPVAATVTVSECTHVEVPPETRAFWRDPDTHQWRACRVKGNSGSTYYVHFPNSAYDSAVEEPDLYVRWDRPVVDPVDVLVTGGNESAYFYHSRIPFLHNIVAQEAASSGISALLSSAVELYPHQVNAALTVLSDPVQRYLLADEVGLGKTIEAGYVIRQTLLDNPTATVTILAPGGLRTQWREELSTKFFTDDFPRARIRISSHDTPEKWCAYAGSDLVVVDEAHRIALTGDPASSPYRELVALAHSSERLLLLSATPASTHWRMQLGFLHLLDPELYSWHRTDEFEHKYAIRTKLADSVYQLDSEYPQYIRDAIQDITEVIPDDPRFQDLGERVLSHLGEYDDVRDDVDPVVFSACVEALRAHISETYRIHRRVIRNRRAIVLRESSTSELLPYEVRGRSTPHRLRLESDVRGAHDALVNWQVRVAEHLVDHSLEADAEEYAIILAILASRLPGPVSDLLNALRWRVNRDHDAALRAGLSAPERDALGAAPIHDFEHTVIDQLAERDTPELVRQDTNALLTALRPVLKAGERGIVFCGPGSLARDLYERMRQRFPKALVVLHDSSMSDEDAHSSLTTWNSHDTSHRGIILLIDASGEDGLNLQKADVAVHVRVPWSPNQLEQRLGRIDRYPGHEPGAPRMPAHAYAVGDQEGSESFSSDWLELLENGYQIFENSVSSMQTFIAHSLPSVWVQALLRGPGALRLQSDKVRESLQSERKEIEKFDMLDSIDDASADPTEVTRRLDAFEAEWRSTQRATTGFAGAGEGGINVRYSQVDRRGCPLFTFDLLGSRPFVSPRLYREVRAKTPSIAMQGTFNRNAGLRAPGTRMLRRGNPVVDLLDRVCRVDDRGQAYAFERTAPGVDGEPQSFFKFDLVVEPDIGPALTLLPDSESAARAVRRRALSMFPPFTLEIWIPAAPDAPLPLGSTLTLLQRPYNNRRDRNFNAERISRLLEVFGGWREFEVSARRAQDRAVKYLTDTSQLVERCEEHAARTEVNLEVLRAQSEARRAAGRLLSDFESQQLDLKVGDALVSGIRQPQIHTVAAGCVVLTDPKQRNS</sequence>
<dbReference type="PROSITE" id="PS51194">
    <property type="entry name" value="HELICASE_CTER"/>
    <property type="match status" value="1"/>
</dbReference>
<evidence type="ECO:0000256" key="1">
    <source>
        <dbReference type="ARBA" id="ARBA00022801"/>
    </source>
</evidence>
<evidence type="ECO:0000259" key="2">
    <source>
        <dbReference type="PROSITE" id="PS51192"/>
    </source>
</evidence>
<evidence type="ECO:0000259" key="3">
    <source>
        <dbReference type="PROSITE" id="PS51194"/>
    </source>
</evidence>
<dbReference type="PANTHER" id="PTHR45766">
    <property type="entry name" value="DNA ANNEALING HELICASE AND ENDONUCLEASE ZRANB3 FAMILY MEMBER"/>
    <property type="match status" value="1"/>
</dbReference>
<dbReference type="PROSITE" id="PS51192">
    <property type="entry name" value="HELICASE_ATP_BIND_1"/>
    <property type="match status" value="1"/>
</dbReference>
<dbReference type="RefSeq" id="WP_317746822.1">
    <property type="nucleotide sequence ID" value="NZ_JAWLUP010000039.1"/>
</dbReference>
<comment type="caution">
    <text evidence="4">The sequence shown here is derived from an EMBL/GenBank/DDBJ whole genome shotgun (WGS) entry which is preliminary data.</text>
</comment>
<dbReference type="PANTHER" id="PTHR45766:SF6">
    <property type="entry name" value="SWI_SNF-RELATED MATRIX-ASSOCIATED ACTIN-DEPENDENT REGULATOR OF CHROMATIN SUBFAMILY A-LIKE PROTEIN 1"/>
    <property type="match status" value="1"/>
</dbReference>
<dbReference type="SMART" id="SM00487">
    <property type="entry name" value="DEXDc"/>
    <property type="match status" value="1"/>
</dbReference>